<organism evidence="9 10">
    <name type="scientific">Sphingobacterium suaedae</name>
    <dbReference type="NCBI Taxonomy" id="1686402"/>
    <lineage>
        <taxon>Bacteria</taxon>
        <taxon>Pseudomonadati</taxon>
        <taxon>Bacteroidota</taxon>
        <taxon>Sphingobacteriia</taxon>
        <taxon>Sphingobacteriales</taxon>
        <taxon>Sphingobacteriaceae</taxon>
        <taxon>Sphingobacterium</taxon>
    </lineage>
</organism>
<evidence type="ECO:0000256" key="3">
    <source>
        <dbReference type="ARBA" id="ARBA00022692"/>
    </source>
</evidence>
<feature type="transmembrane region" description="Helical" evidence="7">
    <location>
        <begin position="562"/>
        <end position="589"/>
    </location>
</feature>
<dbReference type="EMBL" id="JBHULR010000003">
    <property type="protein sequence ID" value="MFD2547257.1"/>
    <property type="molecule type" value="Genomic_DNA"/>
</dbReference>
<comment type="subcellular location">
    <subcellularLocation>
        <location evidence="1">Membrane</location>
        <topology evidence="1">Multi-pass membrane protein</topology>
    </subcellularLocation>
</comment>
<dbReference type="InterPro" id="IPR006685">
    <property type="entry name" value="MscS_channel_2nd"/>
</dbReference>
<feature type="transmembrane region" description="Helical" evidence="7">
    <location>
        <begin position="310"/>
        <end position="327"/>
    </location>
</feature>
<feature type="domain" description="Mechanosensitive ion channel MscS" evidence="8">
    <location>
        <begin position="576"/>
        <end position="642"/>
    </location>
</feature>
<dbReference type="Gene3D" id="2.30.30.60">
    <property type="match status" value="1"/>
</dbReference>
<keyword evidence="6" id="KW-0175">Coiled coil</keyword>
<dbReference type="InterPro" id="IPR011014">
    <property type="entry name" value="MscS_channel_TM-2"/>
</dbReference>
<dbReference type="SUPFAM" id="SSF82861">
    <property type="entry name" value="Mechanosensitive channel protein MscS (YggB), transmembrane region"/>
    <property type="match status" value="1"/>
</dbReference>
<keyword evidence="4 7" id="KW-1133">Transmembrane helix</keyword>
<evidence type="ECO:0000256" key="5">
    <source>
        <dbReference type="ARBA" id="ARBA00023136"/>
    </source>
</evidence>
<dbReference type="PANTHER" id="PTHR30347:SF1">
    <property type="entry name" value="MECHANOSENSITIVE CHANNEL MSCK"/>
    <property type="match status" value="1"/>
</dbReference>
<sequence>MTQLKTKKIPIRWLYPLLLVIGLLAPVSIFSQVVDSVASPTRPAKLEQRKAQVKQWNAFVDRISQQVDSTKRLVSWNRSKSDSTKLDSALSLLAVKKKDITILSETIRSAQTVWLSEQRVPAPLDSSLIGDLVTDDSLAQAFSGMRDTLVRLENTLKRLMSEVLYLQESAIRQREETVSAAVDSAISTIIPVPRRVIKTVRTNMGKDGSSIAFFDYPAWSSRIFLILLSLLYFYWMYRLGRETDSQEEELRLHQNDPIWIPILKSGIFFLILLPFVTFSIPVLILEFTYFLVFIFLYIILFKELSPFKRTALHFVFLYYVVLILSNLMLSELWWSRILAILANLSGMALVFIMGRRTDVDNPVGYIHRYARILIMLGHLLAVVLILADYVSVSRMWSLATGIGFLQAMSLRAFRDMLLHDLAKQYERAKAETVFRRFDLKKMLSSVDRLIRFTCAALIAIVLVNNLHLTREAGSFLEKLLTTNHKIGGITFTYGDLLLAIAVVWIANWLQKNLKNLVNDPANDELYARKMTLFPLFRLLIFVIGFLLGISILGLGMDKLTVIIGALSVGIGLGMQNIINNFVSGIILVFEKPFKIGDYVELADKKGQVMQIGIRSSTLLTDQGARVIIPNGDLLSGRLVNWTFSDSDIRMNMQLTVENKGNIDEVKNLVQEKLATFDEVDPTIPVKVLTKDINADNYILSMQVGIKHVRHIEKFRSKFLEALKNDLDAREIKVSSS</sequence>
<evidence type="ECO:0000313" key="10">
    <source>
        <dbReference type="Proteomes" id="UP001597545"/>
    </source>
</evidence>
<dbReference type="InterPro" id="IPR023408">
    <property type="entry name" value="MscS_beta-dom_sf"/>
</dbReference>
<dbReference type="Gene3D" id="1.10.287.1260">
    <property type="match status" value="1"/>
</dbReference>
<evidence type="ECO:0000313" key="9">
    <source>
        <dbReference type="EMBL" id="MFD2547257.1"/>
    </source>
</evidence>
<name>A0ABW5KHQ5_9SPHI</name>
<evidence type="ECO:0000256" key="4">
    <source>
        <dbReference type="ARBA" id="ARBA00022989"/>
    </source>
</evidence>
<feature type="transmembrane region" description="Helical" evidence="7">
    <location>
        <begin position="258"/>
        <end position="276"/>
    </location>
</feature>
<dbReference type="RefSeq" id="WP_380901834.1">
    <property type="nucleotide sequence ID" value="NZ_JBHUEG010000007.1"/>
</dbReference>
<keyword evidence="5 7" id="KW-0472">Membrane</keyword>
<comment type="caution">
    <text evidence="9">The sequence shown here is derived from an EMBL/GenBank/DDBJ whole genome shotgun (WGS) entry which is preliminary data.</text>
</comment>
<dbReference type="Pfam" id="PF00924">
    <property type="entry name" value="MS_channel_2nd"/>
    <property type="match status" value="1"/>
</dbReference>
<evidence type="ECO:0000256" key="2">
    <source>
        <dbReference type="ARBA" id="ARBA00008017"/>
    </source>
</evidence>
<feature type="transmembrane region" description="Helical" evidence="7">
    <location>
        <begin position="486"/>
        <end position="506"/>
    </location>
</feature>
<feature type="transmembrane region" description="Helical" evidence="7">
    <location>
        <begin position="535"/>
        <end position="556"/>
    </location>
</feature>
<dbReference type="InterPro" id="IPR052702">
    <property type="entry name" value="MscS-like_channel"/>
</dbReference>
<dbReference type="Proteomes" id="UP001597545">
    <property type="component" value="Unassembled WGS sequence"/>
</dbReference>
<keyword evidence="10" id="KW-1185">Reference proteome</keyword>
<gene>
    <name evidence="9" type="ORF">ACFSR5_06300</name>
</gene>
<feature type="transmembrane region" description="Helical" evidence="7">
    <location>
        <begin position="219"/>
        <end position="237"/>
    </location>
</feature>
<accession>A0ABW5KHQ5</accession>
<comment type="similarity">
    <text evidence="2">Belongs to the MscS (TC 1.A.23) family.</text>
</comment>
<evidence type="ECO:0000256" key="7">
    <source>
        <dbReference type="SAM" id="Phobius"/>
    </source>
</evidence>
<feature type="transmembrane region" description="Helical" evidence="7">
    <location>
        <begin position="333"/>
        <end position="352"/>
    </location>
</feature>
<reference evidence="10" key="1">
    <citation type="journal article" date="2019" name="Int. J. Syst. Evol. Microbiol.">
        <title>The Global Catalogue of Microorganisms (GCM) 10K type strain sequencing project: providing services to taxonomists for standard genome sequencing and annotation.</title>
        <authorList>
            <consortium name="The Broad Institute Genomics Platform"/>
            <consortium name="The Broad Institute Genome Sequencing Center for Infectious Disease"/>
            <person name="Wu L."/>
            <person name="Ma J."/>
        </authorList>
    </citation>
    <scope>NUCLEOTIDE SEQUENCE [LARGE SCALE GENOMIC DNA]</scope>
    <source>
        <strain evidence="10">KCTC 42662</strain>
    </source>
</reference>
<protein>
    <submittedName>
        <fullName evidence="9">Mechanosensitive ion channel domain-containing protein</fullName>
    </submittedName>
</protein>
<dbReference type="InterPro" id="IPR010920">
    <property type="entry name" value="LSM_dom_sf"/>
</dbReference>
<keyword evidence="3 7" id="KW-0812">Transmembrane</keyword>
<proteinExistence type="inferred from homology"/>
<dbReference type="SUPFAM" id="SSF50182">
    <property type="entry name" value="Sm-like ribonucleoproteins"/>
    <property type="match status" value="1"/>
</dbReference>
<dbReference type="PANTHER" id="PTHR30347">
    <property type="entry name" value="POTASSIUM CHANNEL RELATED"/>
    <property type="match status" value="1"/>
</dbReference>
<evidence type="ECO:0000259" key="8">
    <source>
        <dbReference type="Pfam" id="PF00924"/>
    </source>
</evidence>
<evidence type="ECO:0000256" key="6">
    <source>
        <dbReference type="SAM" id="Coils"/>
    </source>
</evidence>
<feature type="transmembrane region" description="Helical" evidence="7">
    <location>
        <begin position="282"/>
        <end position="301"/>
    </location>
</feature>
<evidence type="ECO:0000256" key="1">
    <source>
        <dbReference type="ARBA" id="ARBA00004141"/>
    </source>
</evidence>
<feature type="transmembrane region" description="Helical" evidence="7">
    <location>
        <begin position="449"/>
        <end position="466"/>
    </location>
</feature>
<feature type="coiled-coil region" evidence="6">
    <location>
        <begin position="142"/>
        <end position="169"/>
    </location>
</feature>
<feature type="transmembrane region" description="Helical" evidence="7">
    <location>
        <begin position="372"/>
        <end position="390"/>
    </location>
</feature>